<dbReference type="SUPFAM" id="SSF51045">
    <property type="entry name" value="WW domain"/>
    <property type="match status" value="1"/>
</dbReference>
<dbReference type="GO" id="GO:0043161">
    <property type="term" value="P:proteasome-mediated ubiquitin-dependent protein catabolic process"/>
    <property type="evidence" value="ECO:0007669"/>
    <property type="project" value="TreeGrafter"/>
</dbReference>
<keyword evidence="4" id="KW-0808">Transferase</keyword>
<dbReference type="PROSITE" id="PS50237">
    <property type="entry name" value="HECT"/>
    <property type="match status" value="1"/>
</dbReference>
<dbReference type="InterPro" id="IPR000569">
    <property type="entry name" value="HECT_dom"/>
</dbReference>
<comment type="catalytic activity">
    <reaction evidence="1">
        <text>S-ubiquitinyl-[E2 ubiquitin-conjugating enzyme]-L-cysteine + [acceptor protein]-L-lysine = [E2 ubiquitin-conjugating enzyme]-L-cysteine + N(6)-ubiquitinyl-[acceptor protein]-L-lysine.</text>
        <dbReference type="EC" id="2.3.2.26"/>
    </reaction>
</comment>
<reference evidence="7" key="2">
    <citation type="submission" date="2025-08" db="UniProtKB">
        <authorList>
            <consortium name="Ensembl"/>
        </authorList>
    </citation>
    <scope>IDENTIFICATION</scope>
</reference>
<dbReference type="InterPro" id="IPR035983">
    <property type="entry name" value="Hect_E3_ubiquitin_ligase"/>
</dbReference>
<evidence type="ECO:0000256" key="5">
    <source>
        <dbReference type="ARBA" id="ARBA00022786"/>
    </source>
</evidence>
<dbReference type="InterPro" id="IPR001202">
    <property type="entry name" value="WW_dom"/>
</dbReference>
<dbReference type="GO" id="GO:0000122">
    <property type="term" value="P:negative regulation of transcription by RNA polymerase II"/>
    <property type="evidence" value="ECO:0007669"/>
    <property type="project" value="TreeGrafter"/>
</dbReference>
<dbReference type="Gene3D" id="3.30.2160.10">
    <property type="entry name" value="Hect, E3 ligase catalytic domain"/>
    <property type="match status" value="1"/>
</dbReference>
<dbReference type="Pfam" id="PF00632">
    <property type="entry name" value="HECT"/>
    <property type="match status" value="1"/>
</dbReference>
<dbReference type="GO" id="GO:0005737">
    <property type="term" value="C:cytoplasm"/>
    <property type="evidence" value="ECO:0007669"/>
    <property type="project" value="UniProtKB-ARBA"/>
</dbReference>
<accession>A0A8V5GYU4</accession>
<dbReference type="FunFam" id="3.90.1750.10:FF:000079">
    <property type="entry name" value="E3 ubiquitin-protein ligase"/>
    <property type="match status" value="1"/>
</dbReference>
<dbReference type="EC" id="2.3.2.26" evidence="3"/>
<sequence length="372" mass="44051">MIQEPPLPPSWEMKYTNEGVHYFMNHNTCTTNFNDPCPGCKSKQGGSPVAYDWSFHWKCHQFHFLCHLNALPSHVKISMSRQMLFEDSFQQIMNMKLYDLWCCLYIIMWGEEGLDYSGIASCLSPRSLFLLPHEVLNPMYCLFKYAGKNNYCLQINPALYHGKCIDIGFMLPFYKQMNKRPTLKDLNHILVFPYRENSLEECGLKLYFIQDMEILGKVTTHELKEGDESTQVTEENKEEYIMLLSDWRFMRGVEEQTKAFFDGFNEVVPLKWLRYFNEKELELMLCSMQEIDINDWQKNTIYQHYTKNSKQIQWFWQVKMDNEKRIQLLQFITGVCCLPVGGFAEFIGSNGPQKFCIDKAGKEMWLPWSHTW</sequence>
<comment type="pathway">
    <text evidence="2">Protein modification; protein ubiquitination.</text>
</comment>
<evidence type="ECO:0000256" key="2">
    <source>
        <dbReference type="ARBA" id="ARBA00004906"/>
    </source>
</evidence>
<dbReference type="Ensembl" id="ENSMUNT00000034411.1">
    <property type="protein sequence ID" value="ENSMUNP00000030166.1"/>
    <property type="gene ID" value="ENSMUNG00000022233.1"/>
</dbReference>
<dbReference type="GO" id="GO:0070534">
    <property type="term" value="P:protein K63-linked ubiquitination"/>
    <property type="evidence" value="ECO:0007669"/>
    <property type="project" value="TreeGrafter"/>
</dbReference>
<dbReference type="GO" id="GO:0061629">
    <property type="term" value="F:RNA polymerase II-specific DNA-binding transcription factor binding"/>
    <property type="evidence" value="ECO:0007669"/>
    <property type="project" value="TreeGrafter"/>
</dbReference>
<evidence type="ECO:0000256" key="3">
    <source>
        <dbReference type="ARBA" id="ARBA00012485"/>
    </source>
</evidence>
<keyword evidence="8" id="KW-1185">Reference proteome</keyword>
<reference evidence="7" key="1">
    <citation type="submission" date="2020-03" db="EMBL/GenBank/DDBJ databases">
        <title>Melopsittacus undulatus (budgerigar) genome, bMelUnd1, maternal haplotype with Z.</title>
        <authorList>
            <person name="Gedman G."/>
            <person name="Mountcastle J."/>
            <person name="Haase B."/>
            <person name="Formenti G."/>
            <person name="Wright T."/>
            <person name="Apodaca J."/>
            <person name="Pelan S."/>
            <person name="Chow W."/>
            <person name="Rhie A."/>
            <person name="Howe K."/>
            <person name="Fedrigo O."/>
            <person name="Jarvis E.D."/>
        </authorList>
    </citation>
    <scope>NUCLEOTIDE SEQUENCE [LARGE SCALE GENOMIC DNA]</scope>
</reference>
<dbReference type="InterPro" id="IPR036020">
    <property type="entry name" value="WW_dom_sf"/>
</dbReference>
<dbReference type="SMART" id="SM00119">
    <property type="entry name" value="HECTc"/>
    <property type="match status" value="1"/>
</dbReference>
<dbReference type="SUPFAM" id="SSF56204">
    <property type="entry name" value="Hect, E3 ligase catalytic domain"/>
    <property type="match status" value="1"/>
</dbReference>
<evidence type="ECO:0000256" key="1">
    <source>
        <dbReference type="ARBA" id="ARBA00000885"/>
    </source>
</evidence>
<organism evidence="7 8">
    <name type="scientific">Melopsittacus undulatus</name>
    <name type="common">Budgerigar</name>
    <name type="synonym">Psittacus undulatus</name>
    <dbReference type="NCBI Taxonomy" id="13146"/>
    <lineage>
        <taxon>Eukaryota</taxon>
        <taxon>Metazoa</taxon>
        <taxon>Chordata</taxon>
        <taxon>Craniata</taxon>
        <taxon>Vertebrata</taxon>
        <taxon>Euteleostomi</taxon>
        <taxon>Archelosauria</taxon>
        <taxon>Archosauria</taxon>
        <taxon>Dinosauria</taxon>
        <taxon>Saurischia</taxon>
        <taxon>Theropoda</taxon>
        <taxon>Coelurosauria</taxon>
        <taxon>Aves</taxon>
        <taxon>Neognathae</taxon>
        <taxon>Neoaves</taxon>
        <taxon>Telluraves</taxon>
        <taxon>Australaves</taxon>
        <taxon>Psittaciformes</taxon>
        <taxon>Psittaculidae</taxon>
        <taxon>Melopsittacus</taxon>
    </lineage>
</organism>
<dbReference type="GO" id="GO:0061630">
    <property type="term" value="F:ubiquitin protein ligase activity"/>
    <property type="evidence" value="ECO:0007669"/>
    <property type="project" value="UniProtKB-EC"/>
</dbReference>
<dbReference type="InterPro" id="IPR050409">
    <property type="entry name" value="E3_ubiq-protein_ligase"/>
</dbReference>
<dbReference type="Proteomes" id="UP000694405">
    <property type="component" value="Chromosome W"/>
</dbReference>
<comment type="caution">
    <text evidence="6">Lacks conserved residue(s) required for the propagation of feature annotation.</text>
</comment>
<dbReference type="Gene3D" id="3.30.2410.10">
    <property type="entry name" value="Hect, E3 ligase catalytic domain"/>
    <property type="match status" value="1"/>
</dbReference>
<dbReference type="AlphaFoldDB" id="A0A8V5GYU4"/>
<evidence type="ECO:0000256" key="4">
    <source>
        <dbReference type="ARBA" id="ARBA00022679"/>
    </source>
</evidence>
<dbReference type="CDD" id="cd00201">
    <property type="entry name" value="WW"/>
    <property type="match status" value="1"/>
</dbReference>
<keyword evidence="5 6" id="KW-0833">Ubl conjugation pathway</keyword>
<reference evidence="7" key="3">
    <citation type="submission" date="2025-09" db="UniProtKB">
        <authorList>
            <consortium name="Ensembl"/>
        </authorList>
    </citation>
    <scope>IDENTIFICATION</scope>
</reference>
<name>A0A8V5GYU4_MELUD</name>
<dbReference type="PROSITE" id="PS50020">
    <property type="entry name" value="WW_DOMAIN_2"/>
    <property type="match status" value="1"/>
</dbReference>
<protein>
    <recommendedName>
        <fullName evidence="3">HECT-type E3 ubiquitin transferase</fullName>
        <ecNumber evidence="3">2.3.2.26</ecNumber>
    </recommendedName>
</protein>
<dbReference type="PANTHER" id="PTHR11254">
    <property type="entry name" value="HECT DOMAIN UBIQUITIN-PROTEIN LIGASE"/>
    <property type="match status" value="1"/>
</dbReference>
<evidence type="ECO:0000313" key="8">
    <source>
        <dbReference type="Proteomes" id="UP000694405"/>
    </source>
</evidence>
<proteinExistence type="predicted"/>
<dbReference type="Gene3D" id="3.90.1750.10">
    <property type="entry name" value="Hect, E3 ligase catalytic domains"/>
    <property type="match status" value="2"/>
</dbReference>
<dbReference type="PANTHER" id="PTHR11254:SF396">
    <property type="entry name" value="NEDD4-LIKE E3 UBIQUITIN-PROTEIN LIGASE WWP2"/>
    <property type="match status" value="1"/>
</dbReference>
<evidence type="ECO:0000313" key="7">
    <source>
        <dbReference type="Ensembl" id="ENSMUNP00000030166.1"/>
    </source>
</evidence>
<dbReference type="GO" id="GO:0034765">
    <property type="term" value="P:regulation of monoatomic ion transmembrane transport"/>
    <property type="evidence" value="ECO:0007669"/>
    <property type="project" value="TreeGrafter"/>
</dbReference>
<evidence type="ECO:0000256" key="6">
    <source>
        <dbReference type="PROSITE-ProRule" id="PRU00104"/>
    </source>
</evidence>